<proteinExistence type="predicted"/>
<protein>
    <submittedName>
        <fullName evidence="1">Uncharacterized protein</fullName>
    </submittedName>
</protein>
<dbReference type="AlphaFoldDB" id="A0AAU7SU83"/>
<gene>
    <name evidence="1" type="ORF">ABJ384_08765</name>
</gene>
<evidence type="ECO:0000313" key="1">
    <source>
        <dbReference type="EMBL" id="XBU14576.1"/>
    </source>
</evidence>
<name>A0AAU7SU83_9GAMM</name>
<accession>A0AAU7SU83</accession>
<reference evidence="1" key="1">
    <citation type="submission" date="2024-06" db="EMBL/GenBank/DDBJ databases">
        <authorList>
            <person name="Song Z."/>
        </authorList>
    </citation>
    <scope>NUCLEOTIDE SEQUENCE</scope>
    <source>
        <strain evidence="1">A1-4-2</strain>
    </source>
</reference>
<sequence length="64" mass="7518">MHKIEINDIDMNKLALKPGFFQGKIAINRLVFIHKVADLQADTKTVFLDQLFIFKKHAMEYLQQ</sequence>
<organism evidence="1">
    <name type="scientific">Acinetobacter sp. A1-4-2</name>
    <dbReference type="NCBI Taxonomy" id="3156489"/>
    <lineage>
        <taxon>Bacteria</taxon>
        <taxon>Pseudomonadati</taxon>
        <taxon>Pseudomonadota</taxon>
        <taxon>Gammaproteobacteria</taxon>
        <taxon>Moraxellales</taxon>
        <taxon>Moraxellaceae</taxon>
        <taxon>Acinetobacter</taxon>
    </lineage>
</organism>
<dbReference type="RefSeq" id="WP_086195542.1">
    <property type="nucleotide sequence ID" value="NZ_CP157981.1"/>
</dbReference>
<dbReference type="EMBL" id="CP157981">
    <property type="protein sequence ID" value="XBU14576.1"/>
    <property type="molecule type" value="Genomic_DNA"/>
</dbReference>